<comment type="caution">
    <text evidence="1">The sequence shown here is derived from an EMBL/GenBank/DDBJ whole genome shotgun (WGS) entry which is preliminary data.</text>
</comment>
<dbReference type="Proteomes" id="UP000541583">
    <property type="component" value="Unassembled WGS sequence"/>
</dbReference>
<gene>
    <name evidence="1" type="ORF">HDF23_000430</name>
</gene>
<accession>A0ABR6PFA0</accession>
<evidence type="ECO:0000313" key="2">
    <source>
        <dbReference type="Proteomes" id="UP000541583"/>
    </source>
</evidence>
<reference evidence="1 2" key="1">
    <citation type="submission" date="2020-08" db="EMBL/GenBank/DDBJ databases">
        <title>Genomic Encyclopedia of Type Strains, Phase IV (KMG-V): Genome sequencing to study the core and pangenomes of soil and plant-associated prokaryotes.</title>
        <authorList>
            <person name="Whitman W."/>
        </authorList>
    </citation>
    <scope>NUCLEOTIDE SEQUENCE [LARGE SCALE GENOMIC DNA]</scope>
    <source>
        <strain evidence="1 2">ANJLi2</strain>
    </source>
</reference>
<name>A0ABR6PFA0_9SPHI</name>
<proteinExistence type="predicted"/>
<organism evidence="1 2">
    <name type="scientific">Mucilaginibacter lappiensis</name>
    <dbReference type="NCBI Taxonomy" id="354630"/>
    <lineage>
        <taxon>Bacteria</taxon>
        <taxon>Pseudomonadati</taxon>
        <taxon>Bacteroidota</taxon>
        <taxon>Sphingobacteriia</taxon>
        <taxon>Sphingobacteriales</taxon>
        <taxon>Sphingobacteriaceae</taxon>
        <taxon>Mucilaginibacter</taxon>
    </lineage>
</organism>
<protein>
    <submittedName>
        <fullName evidence="1">Uncharacterized protein</fullName>
    </submittedName>
</protein>
<dbReference type="RefSeq" id="WP_076369826.1">
    <property type="nucleotide sequence ID" value="NZ_FTMG01000001.1"/>
</dbReference>
<sequence length="87" mass="9995">MQLLRTHSVFKDNATGNLLLSRSKESTLHLEHVKDPNYLGFITFELPGTLFTYTADGKQELNSDEVTELIEQLSDIRDNPSLWTERD</sequence>
<dbReference type="EMBL" id="JACHCB010000001">
    <property type="protein sequence ID" value="MBB6107700.1"/>
    <property type="molecule type" value="Genomic_DNA"/>
</dbReference>
<keyword evidence="2" id="KW-1185">Reference proteome</keyword>
<evidence type="ECO:0000313" key="1">
    <source>
        <dbReference type="EMBL" id="MBB6107700.1"/>
    </source>
</evidence>